<dbReference type="RefSeq" id="WP_117454945.1">
    <property type="nucleotide sequence ID" value="NZ_CP060636.1"/>
</dbReference>
<dbReference type="Proteomes" id="UP000515856">
    <property type="component" value="Chromosome"/>
</dbReference>
<dbReference type="AlphaFoldDB" id="A0A7G9GQC9"/>
<protein>
    <submittedName>
        <fullName evidence="2">DUF2185 domain-containing protein</fullName>
    </submittedName>
</protein>
<dbReference type="InterPro" id="IPR018689">
    <property type="entry name" value="Imm33_dom"/>
</dbReference>
<accession>A0A7G9GQC9</accession>
<name>A0A7G9GQC9_9FIRM</name>
<dbReference type="Pfam" id="PF09951">
    <property type="entry name" value="Imm33"/>
    <property type="match status" value="1"/>
</dbReference>
<feature type="domain" description="Immunity protein Imm33" evidence="1">
    <location>
        <begin position="12"/>
        <end position="96"/>
    </location>
</feature>
<gene>
    <name evidence="2" type="ORF">H9Q80_03390</name>
</gene>
<sequence length="116" mass="13534">MEINNDDFGGFIVSKNVIDGKPIRYTYREKSTIPQLNGWTIYSIEDDDAYVNDSNNFVILSAESVYQIAPLMIQIFDAPYGTDLCWQYDENGNFKDFYDLTKDKSISLKKFIRKYL</sequence>
<evidence type="ECO:0000259" key="1">
    <source>
        <dbReference type="Pfam" id="PF09951"/>
    </source>
</evidence>
<proteinExistence type="predicted"/>
<dbReference type="KEGG" id="ehn:H9Q80_03390"/>
<organism evidence="2 3">
    <name type="scientific">[Eubacterium] hominis</name>
    <dbReference type="NCBI Taxonomy" id="2764325"/>
    <lineage>
        <taxon>Bacteria</taxon>
        <taxon>Bacillati</taxon>
        <taxon>Bacillota</taxon>
        <taxon>Erysipelotrichia</taxon>
        <taxon>Erysipelotrichales</taxon>
        <taxon>Erysipelotrichaceae</taxon>
        <taxon>Amedibacillus</taxon>
    </lineage>
</organism>
<dbReference type="EMBL" id="CP060636">
    <property type="protein sequence ID" value="QNM13011.1"/>
    <property type="molecule type" value="Genomic_DNA"/>
</dbReference>
<reference evidence="2 3" key="1">
    <citation type="submission" date="2020-08" db="EMBL/GenBank/DDBJ databases">
        <authorList>
            <person name="Liu C."/>
            <person name="Sun Q."/>
        </authorList>
    </citation>
    <scope>NUCLEOTIDE SEQUENCE [LARGE SCALE GENOMIC DNA]</scope>
    <source>
        <strain evidence="2 3">NSJ-61</strain>
    </source>
</reference>
<keyword evidence="3" id="KW-1185">Reference proteome</keyword>
<evidence type="ECO:0000313" key="3">
    <source>
        <dbReference type="Proteomes" id="UP000515856"/>
    </source>
</evidence>
<evidence type="ECO:0000313" key="2">
    <source>
        <dbReference type="EMBL" id="QNM13011.1"/>
    </source>
</evidence>